<dbReference type="AlphaFoldDB" id="A0A8J2MAW6"/>
<dbReference type="Proteomes" id="UP000708208">
    <property type="component" value="Unassembled WGS sequence"/>
</dbReference>
<evidence type="ECO:0000313" key="2">
    <source>
        <dbReference type="Proteomes" id="UP000708208"/>
    </source>
</evidence>
<gene>
    <name evidence="1" type="ORF">AFUS01_LOCUS44582</name>
</gene>
<keyword evidence="2" id="KW-1185">Reference proteome</keyword>
<sequence length="77" mass="9080">MVGSRDCMRLVEGREKFRMFKIRQVLLHVHAESRKYLELKIEATTRRKIGTSFHQKVFDKIIRKKNSSQGNSIESNS</sequence>
<proteinExistence type="predicted"/>
<name>A0A8J2MAW6_9HEXA</name>
<organism evidence="1 2">
    <name type="scientific">Allacma fusca</name>
    <dbReference type="NCBI Taxonomy" id="39272"/>
    <lineage>
        <taxon>Eukaryota</taxon>
        <taxon>Metazoa</taxon>
        <taxon>Ecdysozoa</taxon>
        <taxon>Arthropoda</taxon>
        <taxon>Hexapoda</taxon>
        <taxon>Collembola</taxon>
        <taxon>Symphypleona</taxon>
        <taxon>Sminthuridae</taxon>
        <taxon>Allacma</taxon>
    </lineage>
</organism>
<comment type="caution">
    <text evidence="1">The sequence shown here is derived from an EMBL/GenBank/DDBJ whole genome shotgun (WGS) entry which is preliminary data.</text>
</comment>
<reference evidence="1" key="1">
    <citation type="submission" date="2021-06" db="EMBL/GenBank/DDBJ databases">
        <authorList>
            <person name="Hodson N. C."/>
            <person name="Mongue J. A."/>
            <person name="Jaron S. K."/>
        </authorList>
    </citation>
    <scope>NUCLEOTIDE SEQUENCE</scope>
</reference>
<dbReference type="EMBL" id="CAJVCH010570550">
    <property type="protein sequence ID" value="CAG7835175.1"/>
    <property type="molecule type" value="Genomic_DNA"/>
</dbReference>
<protein>
    <submittedName>
        <fullName evidence="1">Uncharacterized protein</fullName>
    </submittedName>
</protein>
<accession>A0A8J2MAW6</accession>
<evidence type="ECO:0000313" key="1">
    <source>
        <dbReference type="EMBL" id="CAG7835175.1"/>
    </source>
</evidence>